<accession>A0A2H0B6M9</accession>
<evidence type="ECO:0008006" key="8">
    <source>
        <dbReference type="Google" id="ProtNLM"/>
    </source>
</evidence>
<dbReference type="CDD" id="cd16914">
    <property type="entry name" value="EcfT"/>
    <property type="match status" value="1"/>
</dbReference>
<evidence type="ECO:0000256" key="3">
    <source>
        <dbReference type="ARBA" id="ARBA00022989"/>
    </source>
</evidence>
<sequence>MKPYLKLLTLILASSLIINLQDPTMQSVILAGLISFLGRKSWLRLRFLLWPLLIIIIFQLWSNLSLASGFRIANLSLLVFVYTETTSAREISQVFNWLPESLRLTLTITLNLIPIIFKEAQNIQIIQSSRGKKLKQPLPLVIPLLHRTLQRSQQLAIILETRKKAKT</sequence>
<evidence type="ECO:0000256" key="2">
    <source>
        <dbReference type="ARBA" id="ARBA00022692"/>
    </source>
</evidence>
<evidence type="ECO:0000256" key="5">
    <source>
        <dbReference type="SAM" id="Phobius"/>
    </source>
</evidence>
<name>A0A2H0B6M9_9BACT</name>
<keyword evidence="3 5" id="KW-1133">Transmembrane helix</keyword>
<dbReference type="InterPro" id="IPR003339">
    <property type="entry name" value="ABC/ECF_trnsptr_transmembrane"/>
</dbReference>
<organism evidence="6 7">
    <name type="scientific">Candidatus Beckwithbacteria bacterium CG23_combo_of_CG06-09_8_20_14_all_47_9</name>
    <dbReference type="NCBI Taxonomy" id="1974498"/>
    <lineage>
        <taxon>Bacteria</taxon>
        <taxon>Candidatus Beckwithiibacteriota</taxon>
    </lineage>
</organism>
<evidence type="ECO:0000256" key="1">
    <source>
        <dbReference type="ARBA" id="ARBA00004141"/>
    </source>
</evidence>
<proteinExistence type="predicted"/>
<gene>
    <name evidence="6" type="ORF">COX09_00100</name>
</gene>
<comment type="caution">
    <text evidence="6">The sequence shown here is derived from an EMBL/GenBank/DDBJ whole genome shotgun (WGS) entry which is preliminary data.</text>
</comment>
<feature type="transmembrane region" description="Helical" evidence="5">
    <location>
        <begin position="47"/>
        <end position="66"/>
    </location>
</feature>
<dbReference type="AlphaFoldDB" id="A0A2H0B6M9"/>
<reference evidence="6 7" key="1">
    <citation type="submission" date="2017-09" db="EMBL/GenBank/DDBJ databases">
        <title>Depth-based differentiation of microbial function through sediment-hosted aquifers and enrichment of novel symbionts in the deep terrestrial subsurface.</title>
        <authorList>
            <person name="Probst A.J."/>
            <person name="Ladd B."/>
            <person name="Jarett J.K."/>
            <person name="Geller-Mcgrath D.E."/>
            <person name="Sieber C.M."/>
            <person name="Emerson J.B."/>
            <person name="Anantharaman K."/>
            <person name="Thomas B.C."/>
            <person name="Malmstrom R."/>
            <person name="Stieglmeier M."/>
            <person name="Klingl A."/>
            <person name="Woyke T."/>
            <person name="Ryan C.M."/>
            <person name="Banfield J.F."/>
        </authorList>
    </citation>
    <scope>NUCLEOTIDE SEQUENCE [LARGE SCALE GENOMIC DNA]</scope>
    <source>
        <strain evidence="6">CG23_combo_of_CG06-09_8_20_14_all_47_9</strain>
    </source>
</reference>
<evidence type="ECO:0000313" key="6">
    <source>
        <dbReference type="EMBL" id="PIP52710.1"/>
    </source>
</evidence>
<comment type="subcellular location">
    <subcellularLocation>
        <location evidence="1">Membrane</location>
        <topology evidence="1">Multi-pass membrane protein</topology>
    </subcellularLocation>
</comment>
<dbReference type="GO" id="GO:0005886">
    <property type="term" value="C:plasma membrane"/>
    <property type="evidence" value="ECO:0007669"/>
    <property type="project" value="UniProtKB-ARBA"/>
</dbReference>
<keyword evidence="2 5" id="KW-0812">Transmembrane</keyword>
<keyword evidence="4 5" id="KW-0472">Membrane</keyword>
<dbReference type="Pfam" id="PF02361">
    <property type="entry name" value="CbiQ"/>
    <property type="match status" value="1"/>
</dbReference>
<protein>
    <recommendedName>
        <fullName evidence="8">Energy-coupling factor transporter transmembrane protein EcfT</fullName>
    </recommendedName>
</protein>
<evidence type="ECO:0000256" key="4">
    <source>
        <dbReference type="ARBA" id="ARBA00023136"/>
    </source>
</evidence>
<dbReference type="EMBL" id="PCSQ01000002">
    <property type="protein sequence ID" value="PIP52710.1"/>
    <property type="molecule type" value="Genomic_DNA"/>
</dbReference>
<evidence type="ECO:0000313" key="7">
    <source>
        <dbReference type="Proteomes" id="UP000231081"/>
    </source>
</evidence>
<dbReference type="Proteomes" id="UP000231081">
    <property type="component" value="Unassembled WGS sequence"/>
</dbReference>